<evidence type="ECO:0000256" key="1">
    <source>
        <dbReference type="SAM" id="MobiDB-lite"/>
    </source>
</evidence>
<sequence>MFAAEIEKVSTPVLVDNEGSRPEKRQSSGGGPSMAATGLCLSPGNPTRSDVSDTGFPIVSSPNLYRPVARIGAIQVPPQQFEPSSKKDYPPTMLTLSLPRIETYENKYKSPHLDYAPHHNKVVSLDNQSALTFTVPKNPEPMTFVVLARDTPTGRSDKVFGRQSSACGAIVIGIPEWNDDDLWASFPFRFFSSCPLR</sequence>
<dbReference type="HOGENOM" id="CLU_1386365_0_0_1"/>
<proteinExistence type="predicted"/>
<protein>
    <submittedName>
        <fullName evidence="2">Uncharacterized protein</fullName>
    </submittedName>
</protein>
<dbReference type="EMBL" id="FN596745">
    <property type="protein sequence ID" value="CCB61789.1"/>
    <property type="molecule type" value="Genomic_DNA"/>
</dbReference>
<evidence type="ECO:0000313" key="2">
    <source>
        <dbReference type="EMBL" id="CCB61789.1"/>
    </source>
</evidence>
<dbReference type="InParanoid" id="F6I4F2"/>
<dbReference type="Proteomes" id="UP000009183">
    <property type="component" value="Chromosome 5"/>
</dbReference>
<evidence type="ECO:0000313" key="3">
    <source>
        <dbReference type="Proteomes" id="UP000009183"/>
    </source>
</evidence>
<dbReference type="ExpressionAtlas" id="F6I4F2">
    <property type="expression patterns" value="baseline"/>
</dbReference>
<keyword evidence="3" id="KW-1185">Reference proteome</keyword>
<gene>
    <name evidence="2" type="ordered locus">VIT_05s0062g00620</name>
</gene>
<reference evidence="3" key="1">
    <citation type="journal article" date="2007" name="Nature">
        <title>The grapevine genome sequence suggests ancestral hexaploidization in major angiosperm phyla.</title>
        <authorList>
            <consortium name="The French-Italian Public Consortium for Grapevine Genome Characterization."/>
            <person name="Jaillon O."/>
            <person name="Aury J.-M."/>
            <person name="Noel B."/>
            <person name="Policriti A."/>
            <person name="Clepet C."/>
            <person name="Casagrande A."/>
            <person name="Choisne N."/>
            <person name="Aubourg S."/>
            <person name="Vitulo N."/>
            <person name="Jubin C."/>
            <person name="Vezzi A."/>
            <person name="Legeai F."/>
            <person name="Hugueney P."/>
            <person name="Dasilva C."/>
            <person name="Horner D."/>
            <person name="Mica E."/>
            <person name="Jublot D."/>
            <person name="Poulain J."/>
            <person name="Bruyere C."/>
            <person name="Billault A."/>
            <person name="Segurens B."/>
            <person name="Gouyvenoux M."/>
            <person name="Ugarte E."/>
            <person name="Cattonaro F."/>
            <person name="Anthouard V."/>
            <person name="Vico V."/>
            <person name="Del Fabbro C."/>
            <person name="Alaux M."/>
            <person name="Di Gaspero G."/>
            <person name="Dumas V."/>
            <person name="Felice N."/>
            <person name="Paillard S."/>
            <person name="Juman I."/>
            <person name="Moroldo M."/>
            <person name="Scalabrin S."/>
            <person name="Canaguier A."/>
            <person name="Le Clainche I."/>
            <person name="Malacrida G."/>
            <person name="Durand E."/>
            <person name="Pesole G."/>
            <person name="Laucou V."/>
            <person name="Chatelet P."/>
            <person name="Merdinoglu D."/>
            <person name="Delledonne M."/>
            <person name="Pezzotti M."/>
            <person name="Lecharny A."/>
            <person name="Scarpelli C."/>
            <person name="Artiguenave F."/>
            <person name="Pe M.E."/>
            <person name="Valle G."/>
            <person name="Morgante M."/>
            <person name="Caboche M."/>
            <person name="Adam-Blondon A.-F."/>
            <person name="Weissenbach J."/>
            <person name="Quetier F."/>
            <person name="Wincker P."/>
        </authorList>
    </citation>
    <scope>NUCLEOTIDE SEQUENCE [LARGE SCALE GENOMIC DNA]</scope>
    <source>
        <strain evidence="3">cv. Pinot noir / PN40024</strain>
    </source>
</reference>
<organism evidence="2 3">
    <name type="scientific">Vitis vinifera</name>
    <name type="common">Grape</name>
    <dbReference type="NCBI Taxonomy" id="29760"/>
    <lineage>
        <taxon>Eukaryota</taxon>
        <taxon>Viridiplantae</taxon>
        <taxon>Streptophyta</taxon>
        <taxon>Embryophyta</taxon>
        <taxon>Tracheophyta</taxon>
        <taxon>Spermatophyta</taxon>
        <taxon>Magnoliopsida</taxon>
        <taxon>eudicotyledons</taxon>
        <taxon>Gunneridae</taxon>
        <taxon>Pentapetalae</taxon>
        <taxon>rosids</taxon>
        <taxon>Vitales</taxon>
        <taxon>Vitaceae</taxon>
        <taxon>Viteae</taxon>
        <taxon>Vitis</taxon>
    </lineage>
</organism>
<feature type="region of interest" description="Disordered" evidence="1">
    <location>
        <begin position="1"/>
        <end position="52"/>
    </location>
</feature>
<dbReference type="PaxDb" id="29760-VIT_05s0062g00620.t01"/>
<dbReference type="OrthoDB" id="1778986at2759"/>
<name>F6I4F2_VITVI</name>
<dbReference type="AlphaFoldDB" id="F6I4F2"/>
<accession>F6I4F2</accession>